<feature type="compositionally biased region" description="Low complexity" evidence="1">
    <location>
        <begin position="202"/>
        <end position="214"/>
    </location>
</feature>
<dbReference type="InterPro" id="IPR029164">
    <property type="entry name" value="PIG-Y"/>
</dbReference>
<dbReference type="EMBL" id="NEXV01000500">
    <property type="protein sequence ID" value="PIG82685.1"/>
    <property type="molecule type" value="Genomic_DNA"/>
</dbReference>
<evidence type="ECO:0000313" key="4">
    <source>
        <dbReference type="Proteomes" id="UP000231358"/>
    </source>
</evidence>
<dbReference type="PANTHER" id="PTHR39400">
    <property type="entry name" value="YALI0E29227P"/>
    <property type="match status" value="1"/>
</dbReference>
<keyword evidence="2" id="KW-0472">Membrane</keyword>
<accession>A0A2G7FQX8</accession>
<dbReference type="STRING" id="656916.A0A2G7FQX8"/>
<evidence type="ECO:0000256" key="1">
    <source>
        <dbReference type="SAM" id="MobiDB-lite"/>
    </source>
</evidence>
<feature type="region of interest" description="Disordered" evidence="1">
    <location>
        <begin position="184"/>
        <end position="224"/>
    </location>
</feature>
<sequence length="504" mass="56367">YVYLAYEWALVSLRSHAKFLFWFDSGLAFSAHLFSDLSRFKFINTSLTSLTRPRNPEASLCVASRRYFFSCLLYDTILETVVILGPDYDFMPWSFGYLFSFTALDHLVSRHMTAIGNKYNLRTTALASMENASDNSREALSLDNDDQLSGRTRSESASSGHKRSSSGSLLSKLSFLRVIQATHNTPERAHSGIDRDDGDGFGSSARGGRAMASALQQRRTRRRRGSLRKTALLGTRFEYRDKKATRAPIDMPRADVIGHQQQMDQQQQLITGSRMQQPFPGPVSLGQSVVPHGNAEQDSHQDDMIWEGFMNAPPDSLDQSAQHHRQNHSQNSILGGEITTDDEDIVSFPRAKNTNVAVAAAGGLHLQPASSSSDSYYALSADSTYRSMHRTKSPLATHAVDITSSQDMNWDYSETEWWGWIILIVTWLVFVVGMGSCFGVWSWAWDVGETPYAPPELEDDPTLPIIGYYPALIILTAVMSWVWVVVAWVGMKYFKHANISGDDT</sequence>
<feature type="region of interest" description="Disordered" evidence="1">
    <location>
        <begin position="317"/>
        <end position="337"/>
    </location>
</feature>
<gene>
    <name evidence="3" type="ORF">AARAC_010865</name>
</gene>
<feature type="compositionally biased region" description="Basic and acidic residues" evidence="1">
    <location>
        <begin position="185"/>
        <end position="195"/>
    </location>
</feature>
<feature type="region of interest" description="Disordered" evidence="1">
    <location>
        <begin position="135"/>
        <end position="167"/>
    </location>
</feature>
<feature type="transmembrane region" description="Helical" evidence="2">
    <location>
        <begin position="465"/>
        <end position="489"/>
    </location>
</feature>
<dbReference type="Pfam" id="PF15159">
    <property type="entry name" value="PIG-Y"/>
    <property type="match status" value="1"/>
</dbReference>
<comment type="caution">
    <text evidence="3">The sequence shown here is derived from an EMBL/GenBank/DDBJ whole genome shotgun (WGS) entry which is preliminary data.</text>
</comment>
<dbReference type="Proteomes" id="UP000231358">
    <property type="component" value="Unassembled WGS sequence"/>
</dbReference>
<keyword evidence="2" id="KW-1133">Transmembrane helix</keyword>
<feature type="compositionally biased region" description="Low complexity" evidence="1">
    <location>
        <begin position="155"/>
        <end position="167"/>
    </location>
</feature>
<feature type="non-terminal residue" evidence="3">
    <location>
        <position position="1"/>
    </location>
</feature>
<proteinExistence type="predicted"/>
<organism evidence="3 4">
    <name type="scientific">Aspergillus arachidicola</name>
    <dbReference type="NCBI Taxonomy" id="656916"/>
    <lineage>
        <taxon>Eukaryota</taxon>
        <taxon>Fungi</taxon>
        <taxon>Dikarya</taxon>
        <taxon>Ascomycota</taxon>
        <taxon>Pezizomycotina</taxon>
        <taxon>Eurotiomycetes</taxon>
        <taxon>Eurotiomycetidae</taxon>
        <taxon>Eurotiales</taxon>
        <taxon>Aspergillaceae</taxon>
        <taxon>Aspergillus</taxon>
        <taxon>Aspergillus subgen. Circumdati</taxon>
    </lineage>
</organism>
<keyword evidence="4" id="KW-1185">Reference proteome</keyword>
<evidence type="ECO:0000256" key="2">
    <source>
        <dbReference type="SAM" id="Phobius"/>
    </source>
</evidence>
<protein>
    <submittedName>
        <fullName evidence="3">Uncharacterized protein</fullName>
    </submittedName>
</protein>
<dbReference type="PANTHER" id="PTHR39400:SF1">
    <property type="entry name" value="PIG-P DOMAIN-CONTAINING PROTEIN"/>
    <property type="match status" value="1"/>
</dbReference>
<dbReference type="AlphaFoldDB" id="A0A2G7FQX8"/>
<name>A0A2G7FQX8_9EURO</name>
<reference evidence="3 4" key="1">
    <citation type="submission" date="2017-05" db="EMBL/GenBank/DDBJ databases">
        <title>Genome sequence for an aflatoxigenic pathogen of Argentinian peanut, Aspergillus arachidicola.</title>
        <authorList>
            <person name="Moore G."/>
            <person name="Beltz S.B."/>
            <person name="Mack B.M."/>
        </authorList>
    </citation>
    <scope>NUCLEOTIDE SEQUENCE [LARGE SCALE GENOMIC DNA]</scope>
    <source>
        <strain evidence="3 4">CBS 117610</strain>
    </source>
</reference>
<evidence type="ECO:0000313" key="3">
    <source>
        <dbReference type="EMBL" id="PIG82685.1"/>
    </source>
</evidence>
<keyword evidence="2" id="KW-0812">Transmembrane</keyword>
<feature type="transmembrane region" description="Helical" evidence="2">
    <location>
        <begin position="417"/>
        <end position="445"/>
    </location>
</feature>